<dbReference type="AlphaFoldDB" id="A0AA40T4F0"/>
<name>A0AA40T4F0_9NOST</name>
<keyword evidence="2" id="KW-0812">Transmembrane</keyword>
<sequence length="153" mass="16962">MNVQDVLTLAIEAIFWAFVGIMMFQFITELFVSVANTNSVISEENSDVVSQLPSSVLSEVAVTIPSETTRKFEQLPDPWTLEPKVAQTNSPVAAILPFPTLRLLPPAKEIKLQSKRTRTPKKTESVAKSKTNKKTDIVTPTSKRKPGRPRKVA</sequence>
<comment type="caution">
    <text evidence="3">The sequence shown here is derived from an EMBL/GenBank/DDBJ whole genome shotgun (WGS) entry which is preliminary data.</text>
</comment>
<evidence type="ECO:0000313" key="3">
    <source>
        <dbReference type="EMBL" id="MBD6620738.1"/>
    </source>
</evidence>
<gene>
    <name evidence="3" type="ORF">FNW02_34515</name>
</gene>
<keyword evidence="2" id="KW-1133">Transmembrane helix</keyword>
<proteinExistence type="predicted"/>
<feature type="compositionally biased region" description="Basic residues" evidence="1">
    <location>
        <begin position="142"/>
        <end position="153"/>
    </location>
</feature>
<reference evidence="3" key="1">
    <citation type="submission" date="2019-07" db="EMBL/GenBank/DDBJ databases">
        <title>Toxilogical consequences of a new and cryptic species of cyanobacteria (Komarekiella delphini-convector) recovered from the epidermis of a bottlenose dolphin and 1500 ft. in the air.</title>
        <authorList>
            <person name="Brown A.O."/>
            <person name="Dvorak P."/>
            <person name="Villanueva C.D."/>
            <person name="Foss A.J."/>
            <person name="Garvey A.D."/>
            <person name="Gibson Q.A."/>
            <person name="Johansen J.R."/>
            <person name="Casamatta D.A."/>
        </authorList>
    </citation>
    <scope>NUCLEOTIDE SEQUENCE</scope>
    <source>
        <strain evidence="3">SJRDD-AB1</strain>
    </source>
</reference>
<feature type="transmembrane region" description="Helical" evidence="2">
    <location>
        <begin position="6"/>
        <end position="27"/>
    </location>
</feature>
<dbReference type="Proteomes" id="UP001165986">
    <property type="component" value="Unassembled WGS sequence"/>
</dbReference>
<dbReference type="EMBL" id="VJXY01000081">
    <property type="protein sequence ID" value="MBD6620738.1"/>
    <property type="molecule type" value="Genomic_DNA"/>
</dbReference>
<accession>A0AA40T4F0</accession>
<feature type="region of interest" description="Disordered" evidence="1">
    <location>
        <begin position="109"/>
        <end position="153"/>
    </location>
</feature>
<protein>
    <submittedName>
        <fullName evidence="3">Uncharacterized protein</fullName>
    </submittedName>
</protein>
<evidence type="ECO:0000256" key="2">
    <source>
        <dbReference type="SAM" id="Phobius"/>
    </source>
</evidence>
<keyword evidence="2" id="KW-0472">Membrane</keyword>
<dbReference type="RefSeq" id="WP_191762046.1">
    <property type="nucleotide sequence ID" value="NZ_VJXY01000081.1"/>
</dbReference>
<keyword evidence="4" id="KW-1185">Reference proteome</keyword>
<evidence type="ECO:0000256" key="1">
    <source>
        <dbReference type="SAM" id="MobiDB-lite"/>
    </source>
</evidence>
<evidence type="ECO:0000313" key="4">
    <source>
        <dbReference type="Proteomes" id="UP001165986"/>
    </source>
</evidence>
<organism evidence="3 4">
    <name type="scientific">Komarekiella delphini-convector SJRDD-AB1</name>
    <dbReference type="NCBI Taxonomy" id="2593771"/>
    <lineage>
        <taxon>Bacteria</taxon>
        <taxon>Bacillati</taxon>
        <taxon>Cyanobacteriota</taxon>
        <taxon>Cyanophyceae</taxon>
        <taxon>Nostocales</taxon>
        <taxon>Nostocaceae</taxon>
        <taxon>Komarekiella</taxon>
        <taxon>Komarekiella delphini-convector</taxon>
    </lineage>
</organism>